<dbReference type="Pfam" id="PF01740">
    <property type="entry name" value="STAS"/>
    <property type="match status" value="1"/>
</dbReference>
<name>A0A8J3VME2_9ACTN</name>
<dbReference type="InterPro" id="IPR002645">
    <property type="entry name" value="STAS_dom"/>
</dbReference>
<dbReference type="SUPFAM" id="SSF52091">
    <property type="entry name" value="SpoIIaa-like"/>
    <property type="match status" value="1"/>
</dbReference>
<reference evidence="2" key="1">
    <citation type="submission" date="2021-01" db="EMBL/GenBank/DDBJ databases">
        <title>Whole genome shotgun sequence of Rhizocola hellebori NBRC 109834.</title>
        <authorList>
            <person name="Komaki H."/>
            <person name="Tamura T."/>
        </authorList>
    </citation>
    <scope>NUCLEOTIDE SEQUENCE</scope>
    <source>
        <strain evidence="2">NBRC 109834</strain>
    </source>
</reference>
<dbReference type="CDD" id="cd07043">
    <property type="entry name" value="STAS_anti-anti-sigma_factors"/>
    <property type="match status" value="1"/>
</dbReference>
<evidence type="ECO:0000259" key="1">
    <source>
        <dbReference type="PROSITE" id="PS50801"/>
    </source>
</evidence>
<dbReference type="Gene3D" id="3.30.750.24">
    <property type="entry name" value="STAS domain"/>
    <property type="match status" value="1"/>
</dbReference>
<dbReference type="AlphaFoldDB" id="A0A8J3VME2"/>
<accession>A0A8J3VME2</accession>
<dbReference type="Proteomes" id="UP000612899">
    <property type="component" value="Unassembled WGS sequence"/>
</dbReference>
<sequence length="293" mass="31544">MIVTTVASIADLSPGAHACMTFTDPEERLDLMAAYVHMGLISGVKVLCLTEALPPDRLKHELAQREVPVTEPLKTGQLTIGTTDEAWMAQGGSPTAKSMLEMLAAQVTQAVGDGYPGLRVSADMLWATRPLAAIDQLLTFENSLTTLLENGRLTVICHYDRDQFDPVTLDRAVEAHPVSVAAAAYHDDALLRVCRQYSPPGIRLAGEIDADHADALAQALTEAIRLDHNVFLNLRGLRFIDLANASTIVRAALSLPADRHLLVVCDERIKSTLALVGASEAAQLRVQVANGQP</sequence>
<organism evidence="2 3">
    <name type="scientific">Rhizocola hellebori</name>
    <dbReference type="NCBI Taxonomy" id="1392758"/>
    <lineage>
        <taxon>Bacteria</taxon>
        <taxon>Bacillati</taxon>
        <taxon>Actinomycetota</taxon>
        <taxon>Actinomycetes</taxon>
        <taxon>Micromonosporales</taxon>
        <taxon>Micromonosporaceae</taxon>
        <taxon>Rhizocola</taxon>
    </lineage>
</organism>
<feature type="domain" description="STAS" evidence="1">
    <location>
        <begin position="202"/>
        <end position="293"/>
    </location>
</feature>
<protein>
    <recommendedName>
        <fullName evidence="1">STAS domain-containing protein</fullName>
    </recommendedName>
</protein>
<proteinExistence type="predicted"/>
<dbReference type="InterPro" id="IPR036513">
    <property type="entry name" value="STAS_dom_sf"/>
</dbReference>
<dbReference type="InterPro" id="IPR025847">
    <property type="entry name" value="MEDS_domain"/>
</dbReference>
<dbReference type="EMBL" id="BONY01000119">
    <property type="protein sequence ID" value="GIH11111.1"/>
    <property type="molecule type" value="Genomic_DNA"/>
</dbReference>
<comment type="caution">
    <text evidence="2">The sequence shown here is derived from an EMBL/GenBank/DDBJ whole genome shotgun (WGS) entry which is preliminary data.</text>
</comment>
<dbReference type="Pfam" id="PF14417">
    <property type="entry name" value="MEDS"/>
    <property type="match status" value="1"/>
</dbReference>
<keyword evidence="3" id="KW-1185">Reference proteome</keyword>
<evidence type="ECO:0000313" key="2">
    <source>
        <dbReference type="EMBL" id="GIH11111.1"/>
    </source>
</evidence>
<dbReference type="PROSITE" id="PS50801">
    <property type="entry name" value="STAS"/>
    <property type="match status" value="1"/>
</dbReference>
<evidence type="ECO:0000313" key="3">
    <source>
        <dbReference type="Proteomes" id="UP000612899"/>
    </source>
</evidence>
<gene>
    <name evidence="2" type="ORF">Rhe02_91780</name>
</gene>